<feature type="transmembrane region" description="Helical" evidence="9">
    <location>
        <begin position="169"/>
        <end position="190"/>
    </location>
</feature>
<dbReference type="NCBIfam" id="TIGR00798">
    <property type="entry name" value="mtc"/>
    <property type="match status" value="1"/>
</dbReference>
<dbReference type="EMBL" id="BQKY01000006">
    <property type="protein sequence ID" value="GJN90095.1"/>
    <property type="molecule type" value="Genomic_DNA"/>
</dbReference>
<evidence type="ECO:0000256" key="7">
    <source>
        <dbReference type="ARBA" id="ARBA00023128"/>
    </source>
</evidence>
<evidence type="ECO:0000256" key="5">
    <source>
        <dbReference type="ARBA" id="ARBA00022970"/>
    </source>
</evidence>
<keyword evidence="12" id="KW-1185">Reference proteome</keyword>
<dbReference type="GO" id="GO:1990542">
    <property type="term" value="P:mitochondrial transmembrane transport"/>
    <property type="evidence" value="ECO:0007669"/>
    <property type="project" value="TreeGrafter"/>
</dbReference>
<name>A0AAV5GC23_9BASI</name>
<protein>
    <recommendedName>
        <fullName evidence="9">Sidoreflexin</fullName>
    </recommendedName>
</protein>
<reference evidence="11 12" key="1">
    <citation type="submission" date="2021-12" db="EMBL/GenBank/DDBJ databases">
        <title>High titer production of polyol ester of fatty acids by Rhodotorula paludigena BS15 towards product separation-free biomass refinery.</title>
        <authorList>
            <person name="Mano J."/>
            <person name="Ono H."/>
            <person name="Tanaka T."/>
            <person name="Naito K."/>
            <person name="Sushida H."/>
            <person name="Ike M."/>
            <person name="Tokuyasu K."/>
            <person name="Kitaoka M."/>
        </authorList>
    </citation>
    <scope>NUCLEOTIDE SEQUENCE [LARGE SCALE GENOMIC DNA]</scope>
    <source>
        <strain evidence="11 12">BS15</strain>
    </source>
</reference>
<evidence type="ECO:0000256" key="1">
    <source>
        <dbReference type="ARBA" id="ARBA00004225"/>
    </source>
</evidence>
<dbReference type="InterPro" id="IPR004686">
    <property type="entry name" value="Mtc"/>
</dbReference>
<organism evidence="11 12">
    <name type="scientific">Rhodotorula paludigena</name>
    <dbReference type="NCBI Taxonomy" id="86838"/>
    <lineage>
        <taxon>Eukaryota</taxon>
        <taxon>Fungi</taxon>
        <taxon>Dikarya</taxon>
        <taxon>Basidiomycota</taxon>
        <taxon>Pucciniomycotina</taxon>
        <taxon>Microbotryomycetes</taxon>
        <taxon>Sporidiobolales</taxon>
        <taxon>Sporidiobolaceae</taxon>
        <taxon>Rhodotorula</taxon>
    </lineage>
</organism>
<dbReference type="PANTHER" id="PTHR11153:SF6">
    <property type="entry name" value="SIDEROFLEXIN-5"/>
    <property type="match status" value="1"/>
</dbReference>
<feature type="transmembrane region" description="Helical" evidence="9">
    <location>
        <begin position="202"/>
        <end position="222"/>
    </location>
</feature>
<evidence type="ECO:0000256" key="9">
    <source>
        <dbReference type="RuleBase" id="RU362000"/>
    </source>
</evidence>
<keyword evidence="3" id="KW-0813">Transport</keyword>
<dbReference type="Pfam" id="PF03820">
    <property type="entry name" value="SFXNs"/>
    <property type="match status" value="1"/>
</dbReference>
<keyword evidence="6 9" id="KW-1133">Transmembrane helix</keyword>
<gene>
    <name evidence="11" type="ORF">Rhopal_003094-T1</name>
</gene>
<evidence type="ECO:0000313" key="11">
    <source>
        <dbReference type="EMBL" id="GJN90095.1"/>
    </source>
</evidence>
<dbReference type="AlphaFoldDB" id="A0AAV5GC23"/>
<evidence type="ECO:0000256" key="3">
    <source>
        <dbReference type="ARBA" id="ARBA00022448"/>
    </source>
</evidence>
<feature type="transmembrane region" description="Helical" evidence="9">
    <location>
        <begin position="303"/>
        <end position="324"/>
    </location>
</feature>
<keyword evidence="8 9" id="KW-0472">Membrane</keyword>
<keyword evidence="7 9" id="KW-0496">Mitochondrion</keyword>
<evidence type="ECO:0000313" key="12">
    <source>
        <dbReference type="Proteomes" id="UP001342314"/>
    </source>
</evidence>
<evidence type="ECO:0000256" key="8">
    <source>
        <dbReference type="ARBA" id="ARBA00023136"/>
    </source>
</evidence>
<proteinExistence type="inferred from homology"/>
<evidence type="ECO:0000256" key="6">
    <source>
        <dbReference type="ARBA" id="ARBA00022989"/>
    </source>
</evidence>
<comment type="caution">
    <text evidence="9">Lacks conserved residue(s) required for the propagation of feature annotation.</text>
</comment>
<comment type="subcellular location">
    <subcellularLocation>
        <location evidence="1 9">Mitochondrion membrane</location>
        <topology evidence="1 9">Multi-pass membrane protein</topology>
    </subcellularLocation>
</comment>
<comment type="caution">
    <text evidence="11">The sequence shown here is derived from an EMBL/GenBank/DDBJ whole genome shotgun (WGS) entry which is preliminary data.</text>
</comment>
<dbReference type="GO" id="GO:0015075">
    <property type="term" value="F:monoatomic ion transmembrane transporter activity"/>
    <property type="evidence" value="ECO:0007669"/>
    <property type="project" value="InterPro"/>
</dbReference>
<evidence type="ECO:0000256" key="4">
    <source>
        <dbReference type="ARBA" id="ARBA00022692"/>
    </source>
</evidence>
<sequence>MSAPLSTAKPALVGGEQHQPEHPPFDITQPRYDTKTYLGRLRHFAEITSPLTLVASSTDLKNAQRLLKEYQEGTGNGRKAWGKEDEAGVWKAKQLVDSSIHPDTGEPVPLPFRLSAFVPTNLVIVAGMLMPNPSLKSVIFWQWANQSLNVAVNYSNANKSISMSTSEIASAYAAATVASCSIAVGLSQLVPRLRVSPTARALLSKLVPFAAVASAGCVNIGLMRWKEMRDGISVYAPSDPQTGRPSSEILGKSPTAGAYAVGQTAASRVLTNIPTLILPPILMTILERRGAFSGANGKRLSTVLHLGLIGTSLLVFLPPAIAYFPSRASIDPKKLEERFHGVPYEKVEFNKGL</sequence>
<accession>A0AAV5GC23</accession>
<dbReference type="PANTHER" id="PTHR11153">
    <property type="entry name" value="SIDEROFLEXIN"/>
    <property type="match status" value="1"/>
</dbReference>
<keyword evidence="5" id="KW-0029">Amino-acid transport</keyword>
<dbReference type="Proteomes" id="UP001342314">
    <property type="component" value="Unassembled WGS sequence"/>
</dbReference>
<dbReference type="GO" id="GO:0006865">
    <property type="term" value="P:amino acid transport"/>
    <property type="evidence" value="ECO:0007669"/>
    <property type="project" value="UniProtKB-KW"/>
</dbReference>
<evidence type="ECO:0000256" key="10">
    <source>
        <dbReference type="SAM" id="MobiDB-lite"/>
    </source>
</evidence>
<comment type="similarity">
    <text evidence="2 9">Belongs to the sideroflexin family.</text>
</comment>
<feature type="region of interest" description="Disordered" evidence="10">
    <location>
        <begin position="1"/>
        <end position="30"/>
    </location>
</feature>
<dbReference type="GO" id="GO:0005743">
    <property type="term" value="C:mitochondrial inner membrane"/>
    <property type="evidence" value="ECO:0007669"/>
    <property type="project" value="TreeGrafter"/>
</dbReference>
<evidence type="ECO:0000256" key="2">
    <source>
        <dbReference type="ARBA" id="ARBA00005974"/>
    </source>
</evidence>
<keyword evidence="4 9" id="KW-0812">Transmembrane</keyword>